<reference evidence="5" key="1">
    <citation type="submission" date="2016-06" db="UniProtKB">
        <authorList>
            <consortium name="WormBaseParasite"/>
        </authorList>
    </citation>
    <scope>IDENTIFICATION</scope>
</reference>
<dbReference type="AlphaFoldDB" id="A0A183JGE8"/>
<evidence type="ECO:0000259" key="2">
    <source>
        <dbReference type="Pfam" id="PF18031"/>
    </source>
</evidence>
<dbReference type="EMBL" id="UZAK01001509">
    <property type="protein sequence ID" value="VDO69848.1"/>
    <property type="molecule type" value="Genomic_DNA"/>
</dbReference>
<dbReference type="WBParaSite" id="SCUD_0000176801-mRNA-1">
    <property type="protein sequence ID" value="SCUD_0000176801-mRNA-1"/>
    <property type="gene ID" value="SCUD_0000176801"/>
</dbReference>
<proteinExistence type="predicted"/>
<dbReference type="PROSITE" id="PS52049">
    <property type="entry name" value="ULD"/>
    <property type="match status" value="1"/>
</dbReference>
<dbReference type="GO" id="GO:0006511">
    <property type="term" value="P:ubiquitin-dependent protein catabolic process"/>
    <property type="evidence" value="ECO:0007669"/>
    <property type="project" value="UniProtKB-UniRule"/>
</dbReference>
<protein>
    <submittedName>
        <fullName evidence="5">UCH_C domain-containing protein</fullName>
    </submittedName>
</protein>
<keyword evidence="4" id="KW-1185">Reference proteome</keyword>
<organism evidence="5">
    <name type="scientific">Schistosoma curassoni</name>
    <dbReference type="NCBI Taxonomy" id="6186"/>
    <lineage>
        <taxon>Eukaryota</taxon>
        <taxon>Metazoa</taxon>
        <taxon>Spiralia</taxon>
        <taxon>Lophotrochozoa</taxon>
        <taxon>Platyhelminthes</taxon>
        <taxon>Trematoda</taxon>
        <taxon>Digenea</taxon>
        <taxon>Strigeidida</taxon>
        <taxon>Schistosomatoidea</taxon>
        <taxon>Schistosomatidae</taxon>
        <taxon>Schistosoma</taxon>
    </lineage>
</organism>
<evidence type="ECO:0000313" key="4">
    <source>
        <dbReference type="Proteomes" id="UP000279833"/>
    </source>
</evidence>
<evidence type="ECO:0000256" key="1">
    <source>
        <dbReference type="PROSITE-ProRule" id="PRU01394"/>
    </source>
</evidence>
<sequence>MNNIASEKKKIAAYRAENIRRRHNYLPLIVELLKMLGENGQLTSLVEKAQKVAQERSALHPSNAAKKVKFV</sequence>
<name>A0A183JGE8_9TREM</name>
<accession>A0A183JGE8</accession>
<dbReference type="Proteomes" id="UP000279833">
    <property type="component" value="Unassembled WGS sequence"/>
</dbReference>
<dbReference type="Gene3D" id="1.20.58.860">
    <property type="match status" value="1"/>
</dbReference>
<gene>
    <name evidence="3" type="ORF">SCUD_LOCUS1769</name>
</gene>
<feature type="domain" description="UCH37-like C-terminal" evidence="2">
    <location>
        <begin position="2"/>
        <end position="42"/>
    </location>
</feature>
<dbReference type="STRING" id="6186.A0A183JGE8"/>
<keyword evidence="1" id="KW-0833">Ubl conjugation pathway</keyword>
<evidence type="ECO:0000313" key="5">
    <source>
        <dbReference type="WBParaSite" id="SCUD_0000176801-mRNA-1"/>
    </source>
</evidence>
<dbReference type="Pfam" id="PF18031">
    <property type="entry name" value="UCH_C"/>
    <property type="match status" value="1"/>
</dbReference>
<reference evidence="3 4" key="2">
    <citation type="submission" date="2018-11" db="EMBL/GenBank/DDBJ databases">
        <authorList>
            <consortium name="Pathogen Informatics"/>
        </authorList>
    </citation>
    <scope>NUCLEOTIDE SEQUENCE [LARGE SCALE GENOMIC DNA]</scope>
    <source>
        <strain evidence="3">Dakar</strain>
        <strain evidence="4">Dakar, Senegal</strain>
    </source>
</reference>
<evidence type="ECO:0000313" key="3">
    <source>
        <dbReference type="EMBL" id="VDO69848.1"/>
    </source>
</evidence>
<dbReference type="InterPro" id="IPR041507">
    <property type="entry name" value="UCH_C"/>
</dbReference>